<sequence>MVKNETITVKRHSFLYRMLHWLIVAEVLLLLLSGLGVSDYLPFGVMSRGAGRSLHIVLGLGWMGTITFFVYNFVMSGEYNWFGVSKIGNAFDFFVHEIRCLVGGKKIENPVGYEVDEKRYVEKIMATEVLAWWGWLALWIAMAVTGLALLFPESFSITNRLCHWLLPAFKHATAATRVIHMVLSMVIVVYIMIHAYASWAFGMVGSMISGNKDERIIASKK</sequence>
<evidence type="ECO:0000256" key="3">
    <source>
        <dbReference type="ARBA" id="ARBA00022448"/>
    </source>
</evidence>
<evidence type="ECO:0000313" key="15">
    <source>
        <dbReference type="Proteomes" id="UP000190102"/>
    </source>
</evidence>
<dbReference type="Gene3D" id="1.20.950.20">
    <property type="entry name" value="Transmembrane di-heme cytochromes, Chain C"/>
    <property type="match status" value="1"/>
</dbReference>
<organism evidence="14 15">
    <name type="scientific">Trichlorobacter thiogenes</name>
    <dbReference type="NCBI Taxonomy" id="115783"/>
    <lineage>
        <taxon>Bacteria</taxon>
        <taxon>Pseudomonadati</taxon>
        <taxon>Thermodesulfobacteriota</taxon>
        <taxon>Desulfuromonadia</taxon>
        <taxon>Geobacterales</taxon>
        <taxon>Geobacteraceae</taxon>
        <taxon>Trichlorobacter</taxon>
    </lineage>
</organism>
<reference evidence="15" key="1">
    <citation type="submission" date="2017-02" db="EMBL/GenBank/DDBJ databases">
        <authorList>
            <person name="Varghese N."/>
            <person name="Submissions S."/>
        </authorList>
    </citation>
    <scope>NUCLEOTIDE SEQUENCE [LARGE SCALE GENOMIC DNA]</scope>
    <source>
        <strain evidence="15">ATCC BAA-34</strain>
    </source>
</reference>
<keyword evidence="10" id="KW-0408">Iron</keyword>
<evidence type="ECO:0000256" key="8">
    <source>
        <dbReference type="ARBA" id="ARBA00022982"/>
    </source>
</evidence>
<keyword evidence="7" id="KW-0479">Metal-binding</keyword>
<feature type="transmembrane region" description="Helical" evidence="12">
    <location>
        <begin position="178"/>
        <end position="197"/>
    </location>
</feature>
<evidence type="ECO:0000256" key="2">
    <source>
        <dbReference type="ARBA" id="ARBA00008622"/>
    </source>
</evidence>
<evidence type="ECO:0000256" key="7">
    <source>
        <dbReference type="ARBA" id="ARBA00022723"/>
    </source>
</evidence>
<dbReference type="InterPro" id="IPR011577">
    <property type="entry name" value="Cyt_b561_bac/Ni-Hgenase"/>
</dbReference>
<keyword evidence="8" id="KW-0249">Electron transport</keyword>
<dbReference type="GO" id="GO:0009055">
    <property type="term" value="F:electron transfer activity"/>
    <property type="evidence" value="ECO:0007669"/>
    <property type="project" value="InterPro"/>
</dbReference>
<dbReference type="GO" id="GO:0005886">
    <property type="term" value="C:plasma membrane"/>
    <property type="evidence" value="ECO:0007669"/>
    <property type="project" value="UniProtKB-SubCell"/>
</dbReference>
<proteinExistence type="inferred from homology"/>
<feature type="transmembrane region" description="Helical" evidence="12">
    <location>
        <begin position="53"/>
        <end position="74"/>
    </location>
</feature>
<feature type="transmembrane region" description="Helical" evidence="12">
    <location>
        <begin position="20"/>
        <end position="41"/>
    </location>
</feature>
<evidence type="ECO:0000256" key="1">
    <source>
        <dbReference type="ARBA" id="ARBA00004651"/>
    </source>
</evidence>
<dbReference type="RefSeq" id="WP_161947477.1">
    <property type="nucleotide sequence ID" value="NZ_FUWR01000010.1"/>
</dbReference>
<accession>A0A1T4PLV2</accession>
<dbReference type="PANTHER" id="PTHR30485:SF0">
    <property type="entry name" value="NI_FE-HYDROGENASE 1 B-TYPE CYTOCHROME SUBUNIT-RELATED"/>
    <property type="match status" value="1"/>
</dbReference>
<keyword evidence="4" id="KW-1003">Cell membrane</keyword>
<keyword evidence="3" id="KW-0813">Transport</keyword>
<comment type="subcellular location">
    <subcellularLocation>
        <location evidence="1">Cell membrane</location>
        <topology evidence="1">Multi-pass membrane protein</topology>
    </subcellularLocation>
</comment>
<evidence type="ECO:0000259" key="13">
    <source>
        <dbReference type="Pfam" id="PF01292"/>
    </source>
</evidence>
<protein>
    <submittedName>
        <fullName evidence="14">Formate dehydrogenase subunit gamma</fullName>
    </submittedName>
</protein>
<name>A0A1T4PLV2_9BACT</name>
<keyword evidence="6 12" id="KW-0812">Transmembrane</keyword>
<evidence type="ECO:0000256" key="10">
    <source>
        <dbReference type="ARBA" id="ARBA00023004"/>
    </source>
</evidence>
<keyword evidence="11 12" id="KW-0472">Membrane</keyword>
<dbReference type="PANTHER" id="PTHR30485">
    <property type="entry name" value="NI/FE-HYDROGENASE 1 B-TYPE CYTOCHROME SUBUNIT"/>
    <property type="match status" value="1"/>
</dbReference>
<evidence type="ECO:0000256" key="9">
    <source>
        <dbReference type="ARBA" id="ARBA00022989"/>
    </source>
</evidence>
<evidence type="ECO:0000256" key="12">
    <source>
        <dbReference type="SAM" id="Phobius"/>
    </source>
</evidence>
<dbReference type="AlphaFoldDB" id="A0A1T4PLV2"/>
<dbReference type="InterPro" id="IPR016174">
    <property type="entry name" value="Di-haem_cyt_TM"/>
</dbReference>
<dbReference type="GO" id="GO:0020037">
    <property type="term" value="F:heme binding"/>
    <property type="evidence" value="ECO:0007669"/>
    <property type="project" value="TreeGrafter"/>
</dbReference>
<feature type="transmembrane region" description="Helical" evidence="12">
    <location>
        <begin position="130"/>
        <end position="151"/>
    </location>
</feature>
<evidence type="ECO:0000313" key="14">
    <source>
        <dbReference type="EMBL" id="SJZ92543.1"/>
    </source>
</evidence>
<dbReference type="PRINTS" id="PR00161">
    <property type="entry name" value="NIHGNASECYTB"/>
</dbReference>
<evidence type="ECO:0000256" key="4">
    <source>
        <dbReference type="ARBA" id="ARBA00022475"/>
    </source>
</evidence>
<keyword evidence="15" id="KW-1185">Reference proteome</keyword>
<dbReference type="InterPro" id="IPR000516">
    <property type="entry name" value="Ni-dep_Hydgase_cyt-B"/>
</dbReference>
<dbReference type="InterPro" id="IPR051542">
    <property type="entry name" value="Hydrogenase_cytochrome"/>
</dbReference>
<feature type="domain" description="Cytochrome b561 bacterial/Ni-hydrogenase" evidence="13">
    <location>
        <begin position="11"/>
        <end position="198"/>
    </location>
</feature>
<evidence type="ECO:0000256" key="6">
    <source>
        <dbReference type="ARBA" id="ARBA00022692"/>
    </source>
</evidence>
<comment type="similarity">
    <text evidence="2">Belongs to the HupC/HyaC/HydC family.</text>
</comment>
<evidence type="ECO:0000256" key="5">
    <source>
        <dbReference type="ARBA" id="ARBA00022617"/>
    </source>
</evidence>
<dbReference type="Proteomes" id="UP000190102">
    <property type="component" value="Unassembled WGS sequence"/>
</dbReference>
<gene>
    <name evidence="14" type="ORF">SAMN02745119_02033</name>
</gene>
<keyword evidence="5" id="KW-0349">Heme</keyword>
<dbReference type="GO" id="GO:0022904">
    <property type="term" value="P:respiratory electron transport chain"/>
    <property type="evidence" value="ECO:0007669"/>
    <property type="project" value="InterPro"/>
</dbReference>
<dbReference type="STRING" id="115783.SAMN02745119_02033"/>
<dbReference type="SUPFAM" id="SSF81342">
    <property type="entry name" value="Transmembrane di-heme cytochromes"/>
    <property type="match status" value="1"/>
</dbReference>
<keyword evidence="9 12" id="KW-1133">Transmembrane helix</keyword>
<dbReference type="GO" id="GO:0005506">
    <property type="term" value="F:iron ion binding"/>
    <property type="evidence" value="ECO:0007669"/>
    <property type="project" value="InterPro"/>
</dbReference>
<evidence type="ECO:0000256" key="11">
    <source>
        <dbReference type="ARBA" id="ARBA00023136"/>
    </source>
</evidence>
<dbReference type="Pfam" id="PF01292">
    <property type="entry name" value="Ni_hydr_CYTB"/>
    <property type="match status" value="1"/>
</dbReference>
<dbReference type="EMBL" id="FUWR01000010">
    <property type="protein sequence ID" value="SJZ92543.1"/>
    <property type="molecule type" value="Genomic_DNA"/>
</dbReference>